<dbReference type="PANTHER" id="PTHR34135">
    <property type="entry name" value="LYSOZYME"/>
    <property type="match status" value="1"/>
</dbReference>
<dbReference type="GO" id="GO:0009253">
    <property type="term" value="P:peptidoglycan catabolic process"/>
    <property type="evidence" value="ECO:0007669"/>
    <property type="project" value="InterPro"/>
</dbReference>
<dbReference type="GO" id="GO:0016052">
    <property type="term" value="P:carbohydrate catabolic process"/>
    <property type="evidence" value="ECO:0007669"/>
    <property type="project" value="TreeGrafter"/>
</dbReference>
<dbReference type="EMBL" id="VUNM01000001">
    <property type="protein sequence ID" value="MST88153.1"/>
    <property type="molecule type" value="Genomic_DNA"/>
</dbReference>
<dbReference type="PROSITE" id="PS51904">
    <property type="entry name" value="GLYCOSYL_HYDROL_F25_2"/>
    <property type="match status" value="1"/>
</dbReference>
<dbReference type="AlphaFoldDB" id="A0A844FR50"/>
<feature type="transmembrane region" description="Helical" evidence="2">
    <location>
        <begin position="12"/>
        <end position="30"/>
    </location>
</feature>
<reference evidence="3 4" key="1">
    <citation type="submission" date="2019-08" db="EMBL/GenBank/DDBJ databases">
        <title>In-depth cultivation of the pig gut microbiome towards novel bacterial diversity and tailored functional studies.</title>
        <authorList>
            <person name="Wylensek D."/>
            <person name="Hitch T.C.A."/>
            <person name="Clavel T."/>
        </authorList>
    </citation>
    <scope>NUCLEOTIDE SEQUENCE [LARGE SCALE GENOMIC DNA]</scope>
    <source>
        <strain evidence="3 4">CA-Schmier-601-WT-3</strain>
    </source>
</reference>
<dbReference type="InterPro" id="IPR017853">
    <property type="entry name" value="GH"/>
</dbReference>
<evidence type="ECO:0008006" key="5">
    <source>
        <dbReference type="Google" id="ProtNLM"/>
    </source>
</evidence>
<dbReference type="SUPFAM" id="SSF51445">
    <property type="entry name" value="(Trans)glycosidases"/>
    <property type="match status" value="1"/>
</dbReference>
<dbReference type="RefSeq" id="WP_154514093.1">
    <property type="nucleotide sequence ID" value="NZ_VUNM01000001.1"/>
</dbReference>
<evidence type="ECO:0000256" key="2">
    <source>
        <dbReference type="SAM" id="Phobius"/>
    </source>
</evidence>
<dbReference type="PANTHER" id="PTHR34135:SF2">
    <property type="entry name" value="LYSOZYME"/>
    <property type="match status" value="1"/>
</dbReference>
<keyword evidence="2" id="KW-0472">Membrane</keyword>
<comment type="caution">
    <text evidence="3">The sequence shown here is derived from an EMBL/GenBank/DDBJ whole genome shotgun (WGS) entry which is preliminary data.</text>
</comment>
<accession>A0A844FR50</accession>
<organism evidence="3 4">
    <name type="scientific">Sharpea porci</name>
    <dbReference type="NCBI Taxonomy" id="2652286"/>
    <lineage>
        <taxon>Bacteria</taxon>
        <taxon>Bacillati</taxon>
        <taxon>Bacillota</taxon>
        <taxon>Erysipelotrichia</taxon>
        <taxon>Erysipelotrichales</taxon>
        <taxon>Coprobacillaceae</taxon>
        <taxon>Sharpea</taxon>
    </lineage>
</organism>
<name>A0A844FR50_9FIRM</name>
<keyword evidence="4" id="KW-1185">Reference proteome</keyword>
<evidence type="ECO:0000313" key="4">
    <source>
        <dbReference type="Proteomes" id="UP000442619"/>
    </source>
</evidence>
<evidence type="ECO:0000256" key="1">
    <source>
        <dbReference type="ARBA" id="ARBA00010646"/>
    </source>
</evidence>
<dbReference type="InterPro" id="IPR002053">
    <property type="entry name" value="Glyco_hydro_25"/>
</dbReference>
<dbReference type="Pfam" id="PF01183">
    <property type="entry name" value="Glyco_hydro_25"/>
    <property type="match status" value="1"/>
</dbReference>
<sequence length="356" mass="40095">MMNKKLKQWGIGLLIAIVVLAVAIIGTLGYQNTKEKQATKLTTPAIFQTKATATYQANGIVGTTAAINKIVTDPIYNQMTITSVDCKNTAICQLVSYLVGNKRYVLLVPTGTGQTTVRVTGQYNQKTYGYDIKVKVTNPNHVKVGVDLSSYQGKIEADVLKKAGASFAIVRAGHGYSTEKNFSHFIKECQEDKIDLGLYWYLSSKDNKTLITDQEVLDQANSFVKLLKKNKLQPDDFKYPLYLDLESDTLYGNVPEVIKIAYVESLAREFFDVLAKAGYKNVGIYANKSYYETYLSNAYFASIKHKWYARYGYVGTKPTITLNNQNFAPDMWQVGDNFKIQGISKKRIDLNYYYDK</sequence>
<evidence type="ECO:0000313" key="3">
    <source>
        <dbReference type="EMBL" id="MST88153.1"/>
    </source>
</evidence>
<protein>
    <recommendedName>
        <fullName evidence="5">Lysozyme</fullName>
    </recommendedName>
</protein>
<dbReference type="Proteomes" id="UP000442619">
    <property type="component" value="Unassembled WGS sequence"/>
</dbReference>
<proteinExistence type="inferred from homology"/>
<keyword evidence="2" id="KW-1133">Transmembrane helix</keyword>
<comment type="similarity">
    <text evidence="1">Belongs to the glycosyl hydrolase 25 family.</text>
</comment>
<dbReference type="Gene3D" id="3.20.20.80">
    <property type="entry name" value="Glycosidases"/>
    <property type="match status" value="1"/>
</dbReference>
<keyword evidence="2" id="KW-0812">Transmembrane</keyword>
<dbReference type="GO" id="GO:0016998">
    <property type="term" value="P:cell wall macromolecule catabolic process"/>
    <property type="evidence" value="ECO:0007669"/>
    <property type="project" value="InterPro"/>
</dbReference>
<dbReference type="GO" id="GO:0003796">
    <property type="term" value="F:lysozyme activity"/>
    <property type="evidence" value="ECO:0007669"/>
    <property type="project" value="InterPro"/>
</dbReference>
<gene>
    <name evidence="3" type="ORF">FYJ79_00825</name>
</gene>